<dbReference type="RefSeq" id="WP_114207973.1">
    <property type="nucleotide sequence ID" value="NZ_CP030840.1"/>
</dbReference>
<evidence type="ECO:0000313" key="3">
    <source>
        <dbReference type="Proteomes" id="UP000253606"/>
    </source>
</evidence>
<proteinExistence type="predicted"/>
<reference evidence="2 3" key="1">
    <citation type="journal article" date="2018" name="Front. Microbiol.">
        <title>Hydrolytic Capabilities as a Key to Environmental Success: Chitinolytic and Cellulolytic Acidobacteria From Acidic Sub-arctic Soils and Boreal Peatlands.</title>
        <authorList>
            <person name="Belova S.E."/>
            <person name="Ravin N.V."/>
            <person name="Pankratov T.A."/>
            <person name="Rakitin A.L."/>
            <person name="Ivanova A.A."/>
            <person name="Beletsky A.V."/>
            <person name="Mardanov A.V."/>
            <person name="Sinninghe Damste J.S."/>
            <person name="Dedysh S.N."/>
        </authorList>
    </citation>
    <scope>NUCLEOTIDE SEQUENCE [LARGE SCALE GENOMIC DNA]</scope>
    <source>
        <strain evidence="2 3">SBC82</strain>
    </source>
</reference>
<dbReference type="Proteomes" id="UP000253606">
    <property type="component" value="Chromosome"/>
</dbReference>
<name>A0A2Z5G2E1_9BACT</name>
<organism evidence="2 3">
    <name type="scientific">Acidisarcina polymorpha</name>
    <dbReference type="NCBI Taxonomy" id="2211140"/>
    <lineage>
        <taxon>Bacteria</taxon>
        <taxon>Pseudomonadati</taxon>
        <taxon>Acidobacteriota</taxon>
        <taxon>Terriglobia</taxon>
        <taxon>Terriglobales</taxon>
        <taxon>Acidobacteriaceae</taxon>
        <taxon>Acidisarcina</taxon>
    </lineage>
</organism>
<evidence type="ECO:0000259" key="1">
    <source>
        <dbReference type="Pfam" id="PF01869"/>
    </source>
</evidence>
<dbReference type="PANTHER" id="PTHR43190">
    <property type="entry name" value="N-ACETYL-D-GLUCOSAMINE KINASE"/>
    <property type="match status" value="1"/>
</dbReference>
<dbReference type="EMBL" id="CP030840">
    <property type="protein sequence ID" value="AXC12857.1"/>
    <property type="molecule type" value="Genomic_DNA"/>
</dbReference>
<dbReference type="SUPFAM" id="SSF53067">
    <property type="entry name" value="Actin-like ATPase domain"/>
    <property type="match status" value="2"/>
</dbReference>
<dbReference type="GO" id="GO:0016301">
    <property type="term" value="F:kinase activity"/>
    <property type="evidence" value="ECO:0007669"/>
    <property type="project" value="UniProtKB-KW"/>
</dbReference>
<sequence length="307" mass="32601">MAYYLGIDGGGTKTDFLLAEEDRELGRVRTGSIKVLRLDAATTGRNLYSALNELTSLTGVSMRKVTRCCIGAGGVAVPTAAAWIRSTFAELIGGELMLVGDVEIALDAAFRGQRGVLILAGTGSQIAGRGNDGVFRTVGGYGPILSDEGSGHFLGVEGLRRSFRAIDEERPTQLLDSIRRHWKLSSPEEVVEFASQNLAPDFSQLAPLVVECAVSGDAVAAEVVRDGGRHLAELATLMIERLRRVEGSRQEDFVVPPVALAGSILTKVALARQALAEALGARYPGIVISETATDPVQGALWRARRGS</sequence>
<dbReference type="Pfam" id="PF01869">
    <property type="entry name" value="BcrAD_BadFG"/>
    <property type="match status" value="1"/>
</dbReference>
<keyword evidence="3" id="KW-1185">Reference proteome</keyword>
<dbReference type="InterPro" id="IPR052519">
    <property type="entry name" value="Euk-type_GlcNAc_Kinase"/>
</dbReference>
<dbReference type="OrthoDB" id="9772633at2"/>
<keyword evidence="2" id="KW-0418">Kinase</keyword>
<keyword evidence="2" id="KW-0808">Transferase</keyword>
<dbReference type="CDD" id="cd24007">
    <property type="entry name" value="ASKHA_NBD_eukNAGK-like"/>
    <property type="match status" value="1"/>
</dbReference>
<dbReference type="KEGG" id="abas:ACPOL_3572"/>
<feature type="domain" description="ATPase BadF/BadG/BcrA/BcrD type" evidence="1">
    <location>
        <begin position="5"/>
        <end position="300"/>
    </location>
</feature>
<dbReference type="Gene3D" id="3.30.420.40">
    <property type="match status" value="2"/>
</dbReference>
<dbReference type="InterPro" id="IPR043129">
    <property type="entry name" value="ATPase_NBD"/>
</dbReference>
<accession>A0A2Z5G2E1</accession>
<dbReference type="PANTHER" id="PTHR43190:SF3">
    <property type="entry name" value="N-ACETYL-D-GLUCOSAMINE KINASE"/>
    <property type="match status" value="1"/>
</dbReference>
<protein>
    <submittedName>
        <fullName evidence="2">N-acetylglucosamine kinase of eukaryotic type</fullName>
    </submittedName>
</protein>
<evidence type="ECO:0000313" key="2">
    <source>
        <dbReference type="EMBL" id="AXC12857.1"/>
    </source>
</evidence>
<gene>
    <name evidence="2" type="ORF">ACPOL_3572</name>
</gene>
<dbReference type="AlphaFoldDB" id="A0A2Z5G2E1"/>
<dbReference type="InterPro" id="IPR002731">
    <property type="entry name" value="ATPase_BadF"/>
</dbReference>